<sequence length="236" mass="24925">MPRGITDLGSRGHQAASHGPLAAWWRSHGGGHDCGPPVCVQLQLGAGHLLVRLCARCMLPLQHSACSIPPVLIPLGLSRLRAGWCRSASPAMWSQWPGALHTPRWKHSRRHYAGQGRHASVVAACLPPAGCRPPSLQCAVADGGPGPWKRVDVQWETRSTRCAVTSGNGTLRTLIRVACAGSPDSSESMPLGVAAKSSPSVVDGERPSRSSWCEFKSPAIGAAGPRRRMVHSKGAA</sequence>
<evidence type="ECO:0000256" key="1">
    <source>
        <dbReference type="SAM" id="MobiDB-lite"/>
    </source>
</evidence>
<dbReference type="Proteomes" id="UP000007350">
    <property type="component" value="Unassembled WGS sequence"/>
</dbReference>
<dbReference type="EMBL" id="AHKC01012985">
    <property type="protein sequence ID" value="EKF29540.1"/>
    <property type="molecule type" value="Genomic_DNA"/>
</dbReference>
<evidence type="ECO:0000313" key="3">
    <source>
        <dbReference type="Proteomes" id="UP000007350"/>
    </source>
</evidence>
<name>K2MR48_TRYCR</name>
<gene>
    <name evidence="2" type="ORF">MOQ_006670</name>
</gene>
<accession>K2MR48</accession>
<protein>
    <submittedName>
        <fullName evidence="2">Uncharacterized protein</fullName>
    </submittedName>
</protein>
<dbReference type="OrthoDB" id="10387193at2759"/>
<organism evidence="2 3">
    <name type="scientific">Trypanosoma cruzi marinkellei</name>
    <dbReference type="NCBI Taxonomy" id="85056"/>
    <lineage>
        <taxon>Eukaryota</taxon>
        <taxon>Discoba</taxon>
        <taxon>Euglenozoa</taxon>
        <taxon>Kinetoplastea</taxon>
        <taxon>Metakinetoplastina</taxon>
        <taxon>Trypanosomatida</taxon>
        <taxon>Trypanosomatidae</taxon>
        <taxon>Trypanosoma</taxon>
        <taxon>Schizotrypanum</taxon>
    </lineage>
</organism>
<proteinExistence type="predicted"/>
<dbReference type="AlphaFoldDB" id="K2MR48"/>
<keyword evidence="3" id="KW-1185">Reference proteome</keyword>
<evidence type="ECO:0000313" key="2">
    <source>
        <dbReference type="EMBL" id="EKF29540.1"/>
    </source>
</evidence>
<feature type="region of interest" description="Disordered" evidence="1">
    <location>
        <begin position="182"/>
        <end position="211"/>
    </location>
</feature>
<reference evidence="2 3" key="1">
    <citation type="journal article" date="2012" name="BMC Genomics">
        <title>Comparative genomic analysis of human infective Trypanosoma cruzi lineages with the bat-restricted subspecies T. cruzi marinkellei.</title>
        <authorList>
            <person name="Franzen O."/>
            <person name="Talavera-Lopez C."/>
            <person name="Ochaya S."/>
            <person name="Butler C.E."/>
            <person name="Messenger L.A."/>
            <person name="Lewis M.D."/>
            <person name="Llewellyn M.S."/>
            <person name="Marinkelle C.J."/>
            <person name="Tyler K.M."/>
            <person name="Miles M.A."/>
            <person name="Andersson B."/>
        </authorList>
    </citation>
    <scope>NUCLEOTIDE SEQUENCE [LARGE SCALE GENOMIC DNA]</scope>
    <source>
        <strain evidence="2 3">B7</strain>
    </source>
</reference>
<comment type="caution">
    <text evidence="2">The sequence shown here is derived from an EMBL/GenBank/DDBJ whole genome shotgun (WGS) entry which is preliminary data.</text>
</comment>